<evidence type="ECO:0000313" key="3">
    <source>
        <dbReference type="Proteomes" id="UP000596742"/>
    </source>
</evidence>
<accession>A0A8B6C7Q8</accession>
<protein>
    <recommendedName>
        <fullName evidence="1">Ig-like domain-containing protein</fullName>
    </recommendedName>
</protein>
<comment type="caution">
    <text evidence="2">The sequence shown here is derived from an EMBL/GenBank/DDBJ whole genome shotgun (WGS) entry which is preliminary data.</text>
</comment>
<dbReference type="InterPro" id="IPR036179">
    <property type="entry name" value="Ig-like_dom_sf"/>
</dbReference>
<dbReference type="OrthoDB" id="6200851at2759"/>
<reference evidence="2" key="1">
    <citation type="submission" date="2018-11" db="EMBL/GenBank/DDBJ databases">
        <authorList>
            <person name="Alioto T."/>
            <person name="Alioto T."/>
        </authorList>
    </citation>
    <scope>NUCLEOTIDE SEQUENCE</scope>
</reference>
<gene>
    <name evidence="2" type="ORF">MGAL_10B071352</name>
</gene>
<dbReference type="AlphaFoldDB" id="A0A8B6C7Q8"/>
<proteinExistence type="predicted"/>
<dbReference type="PROSITE" id="PS50835">
    <property type="entry name" value="IG_LIKE"/>
    <property type="match status" value="1"/>
</dbReference>
<sequence>MDLYVYCLLFYFVRGDEVTVGSKKNGDITVECSNSHSLPACQWQQKSSLGQFKDISASNKYQNHSKLRMTIKSFSSADRGTYRCKCYDKSRDYKYSSSMTIEVEKFVLIYCVTSSDLYFLLIDIQ</sequence>
<organism evidence="2 3">
    <name type="scientific">Mytilus galloprovincialis</name>
    <name type="common">Mediterranean mussel</name>
    <dbReference type="NCBI Taxonomy" id="29158"/>
    <lineage>
        <taxon>Eukaryota</taxon>
        <taxon>Metazoa</taxon>
        <taxon>Spiralia</taxon>
        <taxon>Lophotrochozoa</taxon>
        <taxon>Mollusca</taxon>
        <taxon>Bivalvia</taxon>
        <taxon>Autobranchia</taxon>
        <taxon>Pteriomorphia</taxon>
        <taxon>Mytilida</taxon>
        <taxon>Mytiloidea</taxon>
        <taxon>Mytilidae</taxon>
        <taxon>Mytilinae</taxon>
        <taxon>Mytilus</taxon>
    </lineage>
</organism>
<feature type="non-terminal residue" evidence="2">
    <location>
        <position position="1"/>
    </location>
</feature>
<dbReference type="InterPro" id="IPR013783">
    <property type="entry name" value="Ig-like_fold"/>
</dbReference>
<dbReference type="Proteomes" id="UP000596742">
    <property type="component" value="Unassembled WGS sequence"/>
</dbReference>
<feature type="domain" description="Ig-like" evidence="1">
    <location>
        <begin position="15"/>
        <end position="100"/>
    </location>
</feature>
<dbReference type="Gene3D" id="2.60.40.10">
    <property type="entry name" value="Immunoglobulins"/>
    <property type="match status" value="1"/>
</dbReference>
<dbReference type="InterPro" id="IPR007110">
    <property type="entry name" value="Ig-like_dom"/>
</dbReference>
<dbReference type="EMBL" id="UYJE01001326">
    <property type="protein sequence ID" value="VDI01259.1"/>
    <property type="molecule type" value="Genomic_DNA"/>
</dbReference>
<name>A0A8B6C7Q8_MYTGA</name>
<evidence type="ECO:0000313" key="2">
    <source>
        <dbReference type="EMBL" id="VDI01259.1"/>
    </source>
</evidence>
<evidence type="ECO:0000259" key="1">
    <source>
        <dbReference type="PROSITE" id="PS50835"/>
    </source>
</evidence>
<keyword evidence="3" id="KW-1185">Reference proteome</keyword>
<dbReference type="SUPFAM" id="SSF48726">
    <property type="entry name" value="Immunoglobulin"/>
    <property type="match status" value="1"/>
</dbReference>